<proteinExistence type="predicted"/>
<dbReference type="EMBL" id="BGZK01000167">
    <property type="protein sequence ID" value="GBP24931.1"/>
    <property type="molecule type" value="Genomic_DNA"/>
</dbReference>
<reference evidence="3 4" key="1">
    <citation type="journal article" date="2019" name="Commun. Biol.">
        <title>The bagworm genome reveals a unique fibroin gene that provides high tensile strength.</title>
        <authorList>
            <person name="Kono N."/>
            <person name="Nakamura H."/>
            <person name="Ohtoshi R."/>
            <person name="Tomita M."/>
            <person name="Numata K."/>
            <person name="Arakawa K."/>
        </authorList>
    </citation>
    <scope>NUCLEOTIDE SEQUENCE [LARGE SCALE GENOMIC DNA]</scope>
</reference>
<dbReference type="AlphaFoldDB" id="A0A4C1UEP9"/>
<sequence>MNLTVVPSNTKTSTAEPQKRQKHTIRPLRRGRASPTELSEGGSNSHLTRFRLKLTKQFTCGLCAAAVSLLLGLIGRWSGREFARSALSLARSAQAERDNESCFFLKCWRPLAWSGFRDEKKDRAGRDREQRDTEIDSF</sequence>
<keyword evidence="4" id="KW-1185">Reference proteome</keyword>
<accession>A0A4C1UEP9</accession>
<comment type="caution">
    <text evidence="3">The sequence shown here is derived from an EMBL/GenBank/DDBJ whole genome shotgun (WGS) entry which is preliminary data.</text>
</comment>
<organism evidence="3 4">
    <name type="scientific">Eumeta variegata</name>
    <name type="common">Bagworm moth</name>
    <name type="synonym">Eumeta japonica</name>
    <dbReference type="NCBI Taxonomy" id="151549"/>
    <lineage>
        <taxon>Eukaryota</taxon>
        <taxon>Metazoa</taxon>
        <taxon>Ecdysozoa</taxon>
        <taxon>Arthropoda</taxon>
        <taxon>Hexapoda</taxon>
        <taxon>Insecta</taxon>
        <taxon>Pterygota</taxon>
        <taxon>Neoptera</taxon>
        <taxon>Endopterygota</taxon>
        <taxon>Lepidoptera</taxon>
        <taxon>Glossata</taxon>
        <taxon>Ditrysia</taxon>
        <taxon>Tineoidea</taxon>
        <taxon>Psychidae</taxon>
        <taxon>Oiketicinae</taxon>
        <taxon>Eumeta</taxon>
    </lineage>
</organism>
<feature type="transmembrane region" description="Helical" evidence="2">
    <location>
        <begin position="54"/>
        <end position="74"/>
    </location>
</feature>
<gene>
    <name evidence="3" type="ORF">EVAR_12598_1</name>
</gene>
<evidence type="ECO:0000256" key="2">
    <source>
        <dbReference type="SAM" id="Phobius"/>
    </source>
</evidence>
<evidence type="ECO:0000313" key="4">
    <source>
        <dbReference type="Proteomes" id="UP000299102"/>
    </source>
</evidence>
<evidence type="ECO:0000256" key="1">
    <source>
        <dbReference type="SAM" id="MobiDB-lite"/>
    </source>
</evidence>
<keyword evidence="2" id="KW-0812">Transmembrane</keyword>
<dbReference type="Proteomes" id="UP000299102">
    <property type="component" value="Unassembled WGS sequence"/>
</dbReference>
<dbReference type="OrthoDB" id="1737200at2759"/>
<feature type="region of interest" description="Disordered" evidence="1">
    <location>
        <begin position="119"/>
        <end position="138"/>
    </location>
</feature>
<feature type="region of interest" description="Disordered" evidence="1">
    <location>
        <begin position="1"/>
        <end position="44"/>
    </location>
</feature>
<protein>
    <submittedName>
        <fullName evidence="3">Uncharacterized protein</fullName>
    </submittedName>
</protein>
<feature type="compositionally biased region" description="Basic residues" evidence="1">
    <location>
        <begin position="20"/>
        <end position="32"/>
    </location>
</feature>
<feature type="compositionally biased region" description="Polar residues" evidence="1">
    <location>
        <begin position="1"/>
        <end position="16"/>
    </location>
</feature>
<evidence type="ECO:0000313" key="3">
    <source>
        <dbReference type="EMBL" id="GBP24931.1"/>
    </source>
</evidence>
<name>A0A4C1UEP9_EUMVA</name>
<keyword evidence="2" id="KW-0472">Membrane</keyword>
<keyword evidence="2" id="KW-1133">Transmembrane helix</keyword>